<evidence type="ECO:0000259" key="11">
    <source>
        <dbReference type="Pfam" id="PF00266"/>
    </source>
</evidence>
<comment type="catalytic activity">
    <reaction evidence="10">
        <text>(sulfur carrier)-H + L-cysteine = (sulfur carrier)-SH + L-alanine</text>
        <dbReference type="Rhea" id="RHEA:43892"/>
        <dbReference type="Rhea" id="RHEA-COMP:14737"/>
        <dbReference type="Rhea" id="RHEA-COMP:14739"/>
        <dbReference type="ChEBI" id="CHEBI:29917"/>
        <dbReference type="ChEBI" id="CHEBI:35235"/>
        <dbReference type="ChEBI" id="CHEBI:57972"/>
        <dbReference type="ChEBI" id="CHEBI:64428"/>
        <dbReference type="EC" id="2.8.1.7"/>
    </reaction>
</comment>
<feature type="domain" description="Aminotransferase class V" evidence="11">
    <location>
        <begin position="32"/>
        <end position="401"/>
    </location>
</feature>
<dbReference type="PANTHER" id="PTHR43586:SF8">
    <property type="entry name" value="CYSTEINE DESULFURASE 1, CHLOROPLASTIC"/>
    <property type="match status" value="1"/>
</dbReference>
<evidence type="ECO:0000256" key="5">
    <source>
        <dbReference type="ARBA" id="ARBA00012239"/>
    </source>
</evidence>
<reference evidence="12 13" key="1">
    <citation type="submission" date="2016-02" db="EMBL/GenBank/DDBJ databases">
        <title>Genome sequencing of a beta-galactosidase producing bacteria Rhizobium sp. 59.</title>
        <authorList>
            <person name="Wang D."/>
            <person name="Kot W."/>
            <person name="Qin Y."/>
            <person name="Hansen L."/>
            <person name="Naqvi K."/>
            <person name="Rensing C."/>
        </authorList>
    </citation>
    <scope>NUCLEOTIDE SEQUENCE [LARGE SCALE GENOMIC DNA]</scope>
    <source>
        <strain evidence="12 13">59</strain>
    </source>
</reference>
<dbReference type="InterPro" id="IPR015421">
    <property type="entry name" value="PyrdxlP-dep_Trfase_major"/>
</dbReference>
<evidence type="ECO:0000256" key="9">
    <source>
        <dbReference type="ARBA" id="ARBA00022898"/>
    </source>
</evidence>
<keyword evidence="8" id="KW-0808">Transferase</keyword>
<dbReference type="SUPFAM" id="SSF53383">
    <property type="entry name" value="PLP-dependent transferases"/>
    <property type="match status" value="1"/>
</dbReference>
<keyword evidence="13" id="KW-1185">Reference proteome</keyword>
<evidence type="ECO:0000256" key="10">
    <source>
        <dbReference type="ARBA" id="ARBA00050776"/>
    </source>
</evidence>
<dbReference type="RefSeq" id="WP_071834476.1">
    <property type="nucleotide sequence ID" value="NZ_LSRP01000107.1"/>
</dbReference>
<evidence type="ECO:0000256" key="8">
    <source>
        <dbReference type="ARBA" id="ARBA00022679"/>
    </source>
</evidence>
<evidence type="ECO:0000313" key="13">
    <source>
        <dbReference type="Proteomes" id="UP000182661"/>
    </source>
</evidence>
<evidence type="ECO:0000256" key="7">
    <source>
        <dbReference type="ARBA" id="ARBA00021850"/>
    </source>
</evidence>
<sequence>MEHTVPVPAYDVEAIRKDFPILSRSVYGKPLVYLDNGASAQKPQVVIDAVSNAYSNEYANVHRGLHFLSNAATDAYEASREKVRRFLNAPSVDNIVFTKSSTESINAVAYGYGMPKIGAGDEIVLSIMEHHSNIVPWHFIRERQGAKLVWAPVDDQGAFHIDDFVKCLTDKTKLVAITHMSNALGTVVPIKEICRIAHERGIPVLVDGSQAAVHMPVDMQDLDCDWYVMTGHKLYGPSGIGVLYGKADRLKEMRPFMGGGEMIVDVSEDGVTYNEPPHRFEAGTPPIVQAIGLGYALDYMEMIGRSAIAAHEADLAAYAHQRLTGINSLKIIGTAPGKGAIFSFELEGIHAHDVSMVIDRAGVAVRAGTHCAQPLLKRFGVTSTCRASFGLYNTRAEVDVLVDALDHARTFFA</sequence>
<proteinExistence type="inferred from homology"/>
<comment type="function">
    <text evidence="3">Catalyzes the removal of elemental sulfur atoms from cysteine to produce alanine. Seems to participate in the biosynthesis of the nitrogenase metalloclusters by providing the inorganic sulfur required for the Fe-S core formation.</text>
</comment>
<dbReference type="Proteomes" id="UP000182661">
    <property type="component" value="Unassembled WGS sequence"/>
</dbReference>
<comment type="similarity">
    <text evidence="4">Belongs to the class-V pyridoxal-phosphate-dependent aminotransferase family. Csd subfamily.</text>
</comment>
<evidence type="ECO:0000256" key="2">
    <source>
        <dbReference type="ARBA" id="ARBA00002824"/>
    </source>
</evidence>
<evidence type="ECO:0000256" key="6">
    <source>
        <dbReference type="ARBA" id="ARBA00013558"/>
    </source>
</evidence>
<dbReference type="OrthoDB" id="9804366at2"/>
<organism evidence="12 13">
    <name type="scientific">Pararhizobium antarcticum</name>
    <dbReference type="NCBI Taxonomy" id="1798805"/>
    <lineage>
        <taxon>Bacteria</taxon>
        <taxon>Pseudomonadati</taxon>
        <taxon>Pseudomonadota</taxon>
        <taxon>Alphaproteobacteria</taxon>
        <taxon>Hyphomicrobiales</taxon>
        <taxon>Rhizobiaceae</taxon>
        <taxon>Rhizobium/Agrobacterium group</taxon>
        <taxon>Pararhizobium</taxon>
    </lineage>
</organism>
<dbReference type="AlphaFoldDB" id="A0A657LPN7"/>
<dbReference type="PIRSF" id="PIRSF005572">
    <property type="entry name" value="NifS"/>
    <property type="match status" value="1"/>
</dbReference>
<dbReference type="GO" id="GO:0006534">
    <property type="term" value="P:cysteine metabolic process"/>
    <property type="evidence" value="ECO:0007669"/>
    <property type="project" value="InterPro"/>
</dbReference>
<dbReference type="GO" id="GO:0030170">
    <property type="term" value="F:pyridoxal phosphate binding"/>
    <property type="evidence" value="ECO:0007669"/>
    <property type="project" value="InterPro"/>
</dbReference>
<dbReference type="PANTHER" id="PTHR43586">
    <property type="entry name" value="CYSTEINE DESULFURASE"/>
    <property type="match status" value="1"/>
</dbReference>
<gene>
    <name evidence="12" type="ORF">AX760_04825</name>
</gene>
<evidence type="ECO:0000313" key="12">
    <source>
        <dbReference type="EMBL" id="OJF93337.1"/>
    </source>
</evidence>
<dbReference type="InterPro" id="IPR010970">
    <property type="entry name" value="Cys_dSase_SufS"/>
</dbReference>
<dbReference type="InterPro" id="IPR016454">
    <property type="entry name" value="Cysteine_dSase"/>
</dbReference>
<dbReference type="CDD" id="cd06453">
    <property type="entry name" value="SufS_like"/>
    <property type="match status" value="1"/>
</dbReference>
<dbReference type="EC" id="2.8.1.7" evidence="5"/>
<comment type="caution">
    <text evidence="12">The sequence shown here is derived from an EMBL/GenBank/DDBJ whole genome shotgun (WGS) entry which is preliminary data.</text>
</comment>
<comment type="function">
    <text evidence="2">Catalyzes the removal of elemental sulfur and selenium atoms from L-cysteine, L-cystine, L-selenocysteine, and L-selenocystine to produce L-alanine.</text>
</comment>
<dbReference type="InterPro" id="IPR000192">
    <property type="entry name" value="Aminotrans_V_dom"/>
</dbReference>
<dbReference type="InterPro" id="IPR015422">
    <property type="entry name" value="PyrdxlP-dep_Trfase_small"/>
</dbReference>
<dbReference type="GO" id="GO:0031071">
    <property type="term" value="F:cysteine desulfurase activity"/>
    <property type="evidence" value="ECO:0007669"/>
    <property type="project" value="UniProtKB-EC"/>
</dbReference>
<comment type="cofactor">
    <cofactor evidence="1">
        <name>pyridoxal 5'-phosphate</name>
        <dbReference type="ChEBI" id="CHEBI:597326"/>
    </cofactor>
</comment>
<accession>A0A657LPN7</accession>
<dbReference type="InterPro" id="IPR015424">
    <property type="entry name" value="PyrdxlP-dep_Trfase"/>
</dbReference>
<protein>
    <recommendedName>
        <fullName evidence="6">Cysteine desulfurase</fullName>
        <ecNumber evidence="5">2.8.1.7</ecNumber>
    </recommendedName>
    <alternativeName>
        <fullName evidence="7">Probable cysteine desulfurase</fullName>
    </alternativeName>
</protein>
<dbReference type="Pfam" id="PF00266">
    <property type="entry name" value="Aminotran_5"/>
    <property type="match status" value="1"/>
</dbReference>
<evidence type="ECO:0000256" key="1">
    <source>
        <dbReference type="ARBA" id="ARBA00001933"/>
    </source>
</evidence>
<dbReference type="EMBL" id="LSRP01000107">
    <property type="protein sequence ID" value="OJF93337.1"/>
    <property type="molecule type" value="Genomic_DNA"/>
</dbReference>
<keyword evidence="9" id="KW-0663">Pyridoxal phosphate</keyword>
<dbReference type="Gene3D" id="3.40.640.10">
    <property type="entry name" value="Type I PLP-dependent aspartate aminotransferase-like (Major domain)"/>
    <property type="match status" value="1"/>
</dbReference>
<dbReference type="Gene3D" id="3.90.1150.10">
    <property type="entry name" value="Aspartate Aminotransferase, domain 1"/>
    <property type="match status" value="1"/>
</dbReference>
<name>A0A657LPN7_9HYPH</name>
<evidence type="ECO:0000256" key="4">
    <source>
        <dbReference type="ARBA" id="ARBA00010447"/>
    </source>
</evidence>
<dbReference type="NCBIfam" id="TIGR01979">
    <property type="entry name" value="sufS"/>
    <property type="match status" value="1"/>
</dbReference>
<evidence type="ECO:0000256" key="3">
    <source>
        <dbReference type="ARBA" id="ARBA00003120"/>
    </source>
</evidence>